<dbReference type="AlphaFoldDB" id="A0ABD2YR87"/>
<sequence length="241" mass="27332">MIRGNLDESLSFLGQKNNFLIVDSSNGFLLCCINPKQNGDPSAWNEQNTNYIICNPVTRQVRHLPKTNKPSLYTPPVFSGRRGNLTSSSSNEVHYEVVRIRLTNIRLFTKTLEIETFSSLTDTWVEDTRVSDLPFLLSHHTTTAFVIDDVIFWGATYGSPSGYKYQDGALLAYDHLATRLQCAKVIRGAANRAGWPGKKNYWSFLWLIWSIWGGKYSLANTTRLILWCGFWRISRAALIGS</sequence>
<keyword evidence="2" id="KW-1185">Reference proteome</keyword>
<dbReference type="EMBL" id="JBJUIK010000012">
    <property type="protein sequence ID" value="KAL3509126.1"/>
    <property type="molecule type" value="Genomic_DNA"/>
</dbReference>
<evidence type="ECO:0000313" key="2">
    <source>
        <dbReference type="Proteomes" id="UP001630127"/>
    </source>
</evidence>
<evidence type="ECO:0008006" key="3">
    <source>
        <dbReference type="Google" id="ProtNLM"/>
    </source>
</evidence>
<protein>
    <recommendedName>
        <fullName evidence="3">F-box protein</fullName>
    </recommendedName>
</protein>
<evidence type="ECO:0000313" key="1">
    <source>
        <dbReference type="EMBL" id="KAL3509126.1"/>
    </source>
</evidence>
<proteinExistence type="predicted"/>
<dbReference type="Proteomes" id="UP001630127">
    <property type="component" value="Unassembled WGS sequence"/>
</dbReference>
<dbReference type="InterPro" id="IPR050796">
    <property type="entry name" value="SCF_F-box_component"/>
</dbReference>
<accession>A0ABD2YR87</accession>
<organism evidence="1 2">
    <name type="scientific">Cinchona calisaya</name>
    <dbReference type="NCBI Taxonomy" id="153742"/>
    <lineage>
        <taxon>Eukaryota</taxon>
        <taxon>Viridiplantae</taxon>
        <taxon>Streptophyta</taxon>
        <taxon>Embryophyta</taxon>
        <taxon>Tracheophyta</taxon>
        <taxon>Spermatophyta</taxon>
        <taxon>Magnoliopsida</taxon>
        <taxon>eudicotyledons</taxon>
        <taxon>Gunneridae</taxon>
        <taxon>Pentapetalae</taxon>
        <taxon>asterids</taxon>
        <taxon>lamiids</taxon>
        <taxon>Gentianales</taxon>
        <taxon>Rubiaceae</taxon>
        <taxon>Cinchonoideae</taxon>
        <taxon>Cinchoneae</taxon>
        <taxon>Cinchona</taxon>
    </lineage>
</organism>
<dbReference type="PANTHER" id="PTHR31672">
    <property type="entry name" value="BNACNNG10540D PROTEIN"/>
    <property type="match status" value="1"/>
</dbReference>
<reference evidence="1 2" key="1">
    <citation type="submission" date="2024-11" db="EMBL/GenBank/DDBJ databases">
        <title>A near-complete genome assembly of Cinchona calisaya.</title>
        <authorList>
            <person name="Lian D.C."/>
            <person name="Zhao X.W."/>
            <person name="Wei L."/>
        </authorList>
    </citation>
    <scope>NUCLEOTIDE SEQUENCE [LARGE SCALE GENOMIC DNA]</scope>
    <source>
        <tissue evidence="1">Nenye</tissue>
    </source>
</reference>
<name>A0ABD2YR87_9GENT</name>
<gene>
    <name evidence="1" type="ORF">ACH5RR_028527</name>
</gene>
<comment type="caution">
    <text evidence="1">The sequence shown here is derived from an EMBL/GenBank/DDBJ whole genome shotgun (WGS) entry which is preliminary data.</text>
</comment>